<proteinExistence type="predicted"/>
<sequence>MASVLPTGPTLLAPQKARTSGHVFNLPRSASGIQPKFENAAPAAVLTALLRNRRPDPLVLPARARRQMDAPAAAAASDDEWEICNDNGFVYKRRRGLYPDVAAPSSKAAVPDLEAERLRCRRRALLRRIDKRKRELAHWEALKEKLDQLPAPQPTPPQAPPTSLAPAAPSTATSASDSVLDDLLAQVEAREVILETVSGLCDELNEACRAREEDIVDSITALPIWGDPKDLMTSLQSPDEPGDLNFRNDHQDEQNGGFQNRKLDSRQSKRGTEAGGYDGCQEAAGSSSAAVQRTMKRAPSQCTEKTCRETPAKLGDDPCHSSILNENRKRKGATTPSDSKIVNKSKRFQQSTSTNPVSLSPRSTTRRAGSRRK</sequence>
<comment type="caution">
    <text evidence="2">The sequence shown here is derived from an EMBL/GenBank/DDBJ whole genome shotgun (WGS) entry which is preliminary data.</text>
</comment>
<gene>
    <name evidence="2" type="ORF">EJB05_20991</name>
</gene>
<feature type="compositionally biased region" description="Basic and acidic residues" evidence="1">
    <location>
        <begin position="305"/>
        <end position="319"/>
    </location>
</feature>
<feature type="compositionally biased region" description="Pro residues" evidence="1">
    <location>
        <begin position="151"/>
        <end position="160"/>
    </location>
</feature>
<feature type="non-terminal residue" evidence="2">
    <location>
        <position position="1"/>
    </location>
</feature>
<evidence type="ECO:0000313" key="3">
    <source>
        <dbReference type="Proteomes" id="UP000324897"/>
    </source>
</evidence>
<dbReference type="OrthoDB" id="1930051at2759"/>
<name>A0A5J9V0J3_9POAL</name>
<feature type="compositionally biased region" description="Low complexity" evidence="1">
    <location>
        <begin position="161"/>
        <end position="176"/>
    </location>
</feature>
<dbReference type="PANTHER" id="PTHR35737:SF1">
    <property type="entry name" value="CRYPTIC LOCI REGULATOR"/>
    <property type="match status" value="1"/>
</dbReference>
<feature type="region of interest" description="Disordered" evidence="1">
    <location>
        <begin position="145"/>
        <end position="176"/>
    </location>
</feature>
<dbReference type="Proteomes" id="UP000324897">
    <property type="component" value="Chromosome 1"/>
</dbReference>
<dbReference type="Gramene" id="TVU29426">
    <property type="protein sequence ID" value="TVU29426"/>
    <property type="gene ID" value="EJB05_20991"/>
</dbReference>
<reference evidence="2 3" key="1">
    <citation type="journal article" date="2019" name="Sci. Rep.">
        <title>A high-quality genome of Eragrostis curvula grass provides insights into Poaceae evolution and supports new strategies to enhance forage quality.</title>
        <authorList>
            <person name="Carballo J."/>
            <person name="Santos B.A.C.M."/>
            <person name="Zappacosta D."/>
            <person name="Garbus I."/>
            <person name="Selva J.P."/>
            <person name="Gallo C.A."/>
            <person name="Diaz A."/>
            <person name="Albertini E."/>
            <person name="Caccamo M."/>
            <person name="Echenique V."/>
        </authorList>
    </citation>
    <scope>NUCLEOTIDE SEQUENCE [LARGE SCALE GENOMIC DNA]</scope>
    <source>
        <strain evidence="3">cv. Victoria</strain>
        <tissue evidence="2">Leaf</tissue>
    </source>
</reference>
<organism evidence="2 3">
    <name type="scientific">Eragrostis curvula</name>
    <name type="common">weeping love grass</name>
    <dbReference type="NCBI Taxonomy" id="38414"/>
    <lineage>
        <taxon>Eukaryota</taxon>
        <taxon>Viridiplantae</taxon>
        <taxon>Streptophyta</taxon>
        <taxon>Embryophyta</taxon>
        <taxon>Tracheophyta</taxon>
        <taxon>Spermatophyta</taxon>
        <taxon>Magnoliopsida</taxon>
        <taxon>Liliopsida</taxon>
        <taxon>Poales</taxon>
        <taxon>Poaceae</taxon>
        <taxon>PACMAD clade</taxon>
        <taxon>Chloridoideae</taxon>
        <taxon>Eragrostideae</taxon>
        <taxon>Eragrostidinae</taxon>
        <taxon>Eragrostis</taxon>
    </lineage>
</organism>
<feature type="region of interest" description="Disordered" evidence="1">
    <location>
        <begin position="226"/>
        <end position="373"/>
    </location>
</feature>
<dbReference type="AlphaFoldDB" id="A0A5J9V0J3"/>
<feature type="compositionally biased region" description="Basic residues" evidence="1">
    <location>
        <begin position="364"/>
        <end position="373"/>
    </location>
</feature>
<dbReference type="PANTHER" id="PTHR35737">
    <property type="entry name" value="CRYPTIC LOCI REGULATOR"/>
    <property type="match status" value="1"/>
</dbReference>
<dbReference type="EMBL" id="RWGY01000011">
    <property type="protein sequence ID" value="TVU29426.1"/>
    <property type="molecule type" value="Genomic_DNA"/>
</dbReference>
<accession>A0A5J9V0J3</accession>
<evidence type="ECO:0000313" key="2">
    <source>
        <dbReference type="EMBL" id="TVU29426.1"/>
    </source>
</evidence>
<protein>
    <submittedName>
        <fullName evidence="2">Uncharacterized protein</fullName>
    </submittedName>
</protein>
<keyword evidence="3" id="KW-1185">Reference proteome</keyword>
<feature type="compositionally biased region" description="Basic and acidic residues" evidence="1">
    <location>
        <begin position="261"/>
        <end position="272"/>
    </location>
</feature>
<feature type="compositionally biased region" description="Polar residues" evidence="1">
    <location>
        <begin position="334"/>
        <end position="363"/>
    </location>
</feature>
<evidence type="ECO:0000256" key="1">
    <source>
        <dbReference type="SAM" id="MobiDB-lite"/>
    </source>
</evidence>